<dbReference type="GO" id="GO:0005886">
    <property type="term" value="C:plasma membrane"/>
    <property type="evidence" value="ECO:0007669"/>
    <property type="project" value="UniProtKB-SubCell"/>
</dbReference>
<dbReference type="OrthoDB" id="6017654at2759"/>
<keyword evidence="6" id="KW-0472">Membrane</keyword>
<evidence type="ECO:0000256" key="6">
    <source>
        <dbReference type="ARBA" id="ARBA00023136"/>
    </source>
</evidence>
<dbReference type="CTD" id="20241007"/>
<dbReference type="GO" id="GO:0019901">
    <property type="term" value="F:protein kinase binding"/>
    <property type="evidence" value="ECO:0007669"/>
    <property type="project" value="TreeGrafter"/>
</dbReference>
<evidence type="ECO:0000259" key="7">
    <source>
        <dbReference type="Pfam" id="PF20929"/>
    </source>
</evidence>
<dbReference type="OMA" id="YQCLYSG"/>
<comment type="subcellular location">
    <subcellularLocation>
        <location evidence="1">Cell membrane</location>
        <topology evidence="1">Peripheral membrane protein</topology>
    </subcellularLocation>
    <subcellularLocation>
        <location evidence="2">Cytoplasm</location>
    </subcellularLocation>
</comment>
<dbReference type="InterPro" id="IPR009652">
    <property type="entry name" value="PDCD10"/>
</dbReference>
<evidence type="ECO:0000256" key="1">
    <source>
        <dbReference type="ARBA" id="ARBA00004202"/>
    </source>
</evidence>
<evidence type="ECO:0000256" key="4">
    <source>
        <dbReference type="ARBA" id="ARBA00022475"/>
    </source>
</evidence>
<dbReference type="Gene3D" id="1.20.120.1950">
    <property type="match status" value="1"/>
</dbReference>
<evidence type="ECO:0000256" key="3">
    <source>
        <dbReference type="ARBA" id="ARBA00009181"/>
    </source>
</evidence>
<comment type="similarity">
    <text evidence="3">Belongs to the PDCD10 family.</text>
</comment>
<dbReference type="STRING" id="225164.V4B5U4"/>
<dbReference type="GeneID" id="20241007"/>
<evidence type="ECO:0000313" key="9">
    <source>
        <dbReference type="Proteomes" id="UP000030746"/>
    </source>
</evidence>
<sequence>MTMGDKSLYAKLIVDVVIGPILEKLEKKDISAANTLKSAFAKAEGSLPGLTFDFLRELLRKGDISDKIDVCETLLRLGGQLDTDDFRIPRQESRFQELNSCSNELKHVLSKIPDQIYDRKQFLETIKEIANSIKKLLDAVNKVIAEVPNSDNGSKQILEERKREFVRYSKKFSNTLKEYFRDTNQNQNVFMSANYLVFQTNVILKAVKQECC</sequence>
<feature type="domain" description="Programmed cell death protein 10 dimerisation" evidence="7">
    <location>
        <begin position="8"/>
        <end position="65"/>
    </location>
</feature>
<dbReference type="KEGG" id="lgi:LOTGIDRAFT_168922"/>
<proteinExistence type="inferred from homology"/>
<keyword evidence="9" id="KW-1185">Reference proteome</keyword>
<dbReference type="AlphaFoldDB" id="V4B5U4"/>
<evidence type="ECO:0000256" key="2">
    <source>
        <dbReference type="ARBA" id="ARBA00004496"/>
    </source>
</evidence>
<dbReference type="InterPro" id="IPR053750">
    <property type="entry name" value="PDCD10_Homolog"/>
</dbReference>
<dbReference type="InterPro" id="IPR048288">
    <property type="entry name" value="PDCD10_N"/>
</dbReference>
<evidence type="ECO:0000313" key="8">
    <source>
        <dbReference type="EMBL" id="ESO83879.1"/>
    </source>
</evidence>
<keyword evidence="4" id="KW-1003">Cell membrane</keyword>
<gene>
    <name evidence="8" type="ORF">LOTGIDRAFT_168922</name>
</gene>
<accession>V4B5U4</accession>
<dbReference type="RefSeq" id="XP_009065455.1">
    <property type="nucleotide sequence ID" value="XM_009067207.1"/>
</dbReference>
<reference evidence="8 9" key="1">
    <citation type="journal article" date="2013" name="Nature">
        <title>Insights into bilaterian evolution from three spiralian genomes.</title>
        <authorList>
            <person name="Simakov O."/>
            <person name="Marletaz F."/>
            <person name="Cho S.J."/>
            <person name="Edsinger-Gonzales E."/>
            <person name="Havlak P."/>
            <person name="Hellsten U."/>
            <person name="Kuo D.H."/>
            <person name="Larsson T."/>
            <person name="Lv J."/>
            <person name="Arendt D."/>
            <person name="Savage R."/>
            <person name="Osoegawa K."/>
            <person name="de Jong P."/>
            <person name="Grimwood J."/>
            <person name="Chapman J.A."/>
            <person name="Shapiro H."/>
            <person name="Aerts A."/>
            <person name="Otillar R.P."/>
            <person name="Terry A.Y."/>
            <person name="Boore J.L."/>
            <person name="Grigoriev I.V."/>
            <person name="Lindberg D.R."/>
            <person name="Seaver E.C."/>
            <person name="Weisblat D.A."/>
            <person name="Putnam N.H."/>
            <person name="Rokhsar D.S."/>
        </authorList>
    </citation>
    <scope>NUCLEOTIDE SEQUENCE [LARGE SCALE GENOMIC DNA]</scope>
</reference>
<organism evidence="8 9">
    <name type="scientific">Lottia gigantea</name>
    <name type="common">Giant owl limpet</name>
    <dbReference type="NCBI Taxonomy" id="225164"/>
    <lineage>
        <taxon>Eukaryota</taxon>
        <taxon>Metazoa</taxon>
        <taxon>Spiralia</taxon>
        <taxon>Lophotrochozoa</taxon>
        <taxon>Mollusca</taxon>
        <taxon>Gastropoda</taxon>
        <taxon>Patellogastropoda</taxon>
        <taxon>Lottioidea</taxon>
        <taxon>Lottiidae</taxon>
        <taxon>Lottia</taxon>
    </lineage>
</organism>
<dbReference type="Proteomes" id="UP000030746">
    <property type="component" value="Unassembled WGS sequence"/>
</dbReference>
<evidence type="ECO:0000256" key="5">
    <source>
        <dbReference type="ARBA" id="ARBA00022490"/>
    </source>
</evidence>
<dbReference type="Pfam" id="PF20929">
    <property type="entry name" value="PDCD10_N"/>
    <property type="match status" value="1"/>
</dbReference>
<dbReference type="PANTHER" id="PTHR13250">
    <property type="entry name" value="TF-1 CELL APOPTOSIS RELATED PROTEIN-15"/>
    <property type="match status" value="1"/>
</dbReference>
<dbReference type="PANTHER" id="PTHR13250:SF1">
    <property type="entry name" value="PROGRAMMED CELL DEATH PROTEIN 10"/>
    <property type="match status" value="1"/>
</dbReference>
<keyword evidence="5" id="KW-0963">Cytoplasm</keyword>
<name>V4B5U4_LOTGI</name>
<dbReference type="EMBL" id="KB203567">
    <property type="protein sequence ID" value="ESO83879.1"/>
    <property type="molecule type" value="Genomic_DNA"/>
</dbReference>
<dbReference type="GO" id="GO:0090443">
    <property type="term" value="C:FAR/SIN/STRIPAK complex"/>
    <property type="evidence" value="ECO:0007669"/>
    <property type="project" value="TreeGrafter"/>
</dbReference>
<protein>
    <recommendedName>
        <fullName evidence="7">Programmed cell death protein 10 dimerisation domain-containing protein</fullName>
    </recommendedName>
</protein>
<dbReference type="GO" id="GO:1903358">
    <property type="term" value="P:regulation of Golgi organization"/>
    <property type="evidence" value="ECO:0007669"/>
    <property type="project" value="TreeGrafter"/>
</dbReference>
<dbReference type="HOGENOM" id="CLU_083906_1_0_1"/>
<dbReference type="GO" id="GO:0005737">
    <property type="term" value="C:cytoplasm"/>
    <property type="evidence" value="ECO:0007669"/>
    <property type="project" value="UniProtKB-SubCell"/>
</dbReference>
<dbReference type="Pfam" id="PF06840">
    <property type="entry name" value="PDC10_C"/>
    <property type="match status" value="1"/>
</dbReference>